<dbReference type="Proteomes" id="UP000284395">
    <property type="component" value="Unassembled WGS sequence"/>
</dbReference>
<dbReference type="InterPro" id="IPR002347">
    <property type="entry name" value="SDR_fam"/>
</dbReference>
<sequence length="280" mass="30200">MSGAMTQEVALVTGGGRGFGRAIAERFAAEGAAVAVMSRSGNQLDEVVSAIEAEGGRAMAVTGDVTSADDVARAVGRVTAAFGTITRLVSNAGVPGPFGPLWVTDPDKWWEAEQVHLRAPYLLLRHVMPDMVANDRGRIILVSAIASRLTLPGLSAYSVGKAAQNKLVEMVAEEIKETSLKIFAIDPGFVVTQLGLDTYNSPDARKYMPHMMKYLEEGQARDNADADLYRCAQRCVDLFSGRYDLLSGRYMELDDPIDDWLAQARERGETQAADAAENVS</sequence>
<dbReference type="EMBL" id="RAPF01000015">
    <property type="protein sequence ID" value="RKF17568.1"/>
    <property type="molecule type" value="Genomic_DNA"/>
</dbReference>
<evidence type="ECO:0000256" key="2">
    <source>
        <dbReference type="ARBA" id="ARBA00023002"/>
    </source>
</evidence>
<comment type="similarity">
    <text evidence="1">Belongs to the short-chain dehydrogenases/reductases (SDR) family.</text>
</comment>
<dbReference type="AlphaFoldDB" id="A0A420EA63"/>
<keyword evidence="4" id="KW-1185">Reference proteome</keyword>
<evidence type="ECO:0000313" key="3">
    <source>
        <dbReference type="EMBL" id="RKF17568.1"/>
    </source>
</evidence>
<dbReference type="PRINTS" id="PR00081">
    <property type="entry name" value="GDHRDH"/>
</dbReference>
<organism evidence="3 4">
    <name type="scientific">Altericroceibacterium spongiae</name>
    <dbReference type="NCBI Taxonomy" id="2320269"/>
    <lineage>
        <taxon>Bacteria</taxon>
        <taxon>Pseudomonadati</taxon>
        <taxon>Pseudomonadota</taxon>
        <taxon>Alphaproteobacteria</taxon>
        <taxon>Sphingomonadales</taxon>
        <taxon>Erythrobacteraceae</taxon>
        <taxon>Altericroceibacterium</taxon>
    </lineage>
</organism>
<reference evidence="3 4" key="1">
    <citation type="submission" date="2018-09" db="EMBL/GenBank/DDBJ databases">
        <title>Altererythrobacter spongiae sp. nov., isolated from a marine sponge.</title>
        <authorList>
            <person name="Zhuang L."/>
            <person name="Luo L."/>
        </authorList>
    </citation>
    <scope>NUCLEOTIDE SEQUENCE [LARGE SCALE GENOMIC DNA]</scope>
    <source>
        <strain evidence="3 4">HN-Y73</strain>
    </source>
</reference>
<dbReference type="SUPFAM" id="SSF51735">
    <property type="entry name" value="NAD(P)-binding Rossmann-fold domains"/>
    <property type="match status" value="1"/>
</dbReference>
<dbReference type="InterPro" id="IPR036291">
    <property type="entry name" value="NAD(P)-bd_dom_sf"/>
</dbReference>
<dbReference type="Pfam" id="PF00106">
    <property type="entry name" value="adh_short"/>
    <property type="match status" value="1"/>
</dbReference>
<proteinExistence type="inferred from homology"/>
<protein>
    <submittedName>
        <fullName evidence="3">SDR family oxidoreductase</fullName>
    </submittedName>
</protein>
<evidence type="ECO:0000313" key="4">
    <source>
        <dbReference type="Proteomes" id="UP000284395"/>
    </source>
</evidence>
<dbReference type="GO" id="GO:0016491">
    <property type="term" value="F:oxidoreductase activity"/>
    <property type="evidence" value="ECO:0007669"/>
    <property type="project" value="UniProtKB-KW"/>
</dbReference>
<dbReference type="PANTHER" id="PTHR43669">
    <property type="entry name" value="5-KETO-D-GLUCONATE 5-REDUCTASE"/>
    <property type="match status" value="1"/>
</dbReference>
<accession>A0A420EA63</accession>
<evidence type="ECO:0000256" key="1">
    <source>
        <dbReference type="ARBA" id="ARBA00006484"/>
    </source>
</evidence>
<dbReference type="CDD" id="cd05233">
    <property type="entry name" value="SDR_c"/>
    <property type="match status" value="1"/>
</dbReference>
<dbReference type="OrthoDB" id="658698at2"/>
<comment type="caution">
    <text evidence="3">The sequence shown here is derived from an EMBL/GenBank/DDBJ whole genome shotgun (WGS) entry which is preliminary data.</text>
</comment>
<gene>
    <name evidence="3" type="ORF">D6851_16595</name>
</gene>
<dbReference type="Gene3D" id="3.40.50.720">
    <property type="entry name" value="NAD(P)-binding Rossmann-like Domain"/>
    <property type="match status" value="1"/>
</dbReference>
<keyword evidence="2" id="KW-0560">Oxidoreductase</keyword>
<dbReference type="PANTHER" id="PTHR43669:SF3">
    <property type="entry name" value="ALCOHOL DEHYDROGENASE, PUTATIVE (AFU_ORTHOLOGUE AFUA_3G03445)-RELATED"/>
    <property type="match status" value="1"/>
</dbReference>
<name>A0A420EA63_9SPHN</name>